<evidence type="ECO:0000313" key="1">
    <source>
        <dbReference type="EMBL" id="OJA16336.1"/>
    </source>
</evidence>
<gene>
    <name evidence="1" type="ORF">AZE42_06581</name>
</gene>
<protein>
    <submittedName>
        <fullName evidence="1">Uncharacterized protein</fullName>
    </submittedName>
</protein>
<dbReference type="Proteomes" id="UP000183567">
    <property type="component" value="Unassembled WGS sequence"/>
</dbReference>
<organism evidence="1 2">
    <name type="scientific">Rhizopogon vesiculosus</name>
    <dbReference type="NCBI Taxonomy" id="180088"/>
    <lineage>
        <taxon>Eukaryota</taxon>
        <taxon>Fungi</taxon>
        <taxon>Dikarya</taxon>
        <taxon>Basidiomycota</taxon>
        <taxon>Agaricomycotina</taxon>
        <taxon>Agaricomycetes</taxon>
        <taxon>Agaricomycetidae</taxon>
        <taxon>Boletales</taxon>
        <taxon>Suillineae</taxon>
        <taxon>Rhizopogonaceae</taxon>
        <taxon>Rhizopogon</taxon>
    </lineage>
</organism>
<name>A0A1J8QSB7_9AGAM</name>
<dbReference type="STRING" id="180088.A0A1J8QSB7"/>
<evidence type="ECO:0000313" key="2">
    <source>
        <dbReference type="Proteomes" id="UP000183567"/>
    </source>
</evidence>
<proteinExistence type="predicted"/>
<dbReference type="AlphaFoldDB" id="A0A1J8QSB7"/>
<accession>A0A1J8QSB7</accession>
<sequence>MHKTPRQSVLLSLLPSRSSHFEFFPSSHHLSLDQKYLALVNLVLIHRSLPDTSSPSYDLFISRCNNMAEAVGCGRAVMQECPPGYSDRSSSLDNLAISLEDRFEQWGVPSDLDEAIDFHRAALALCPPGHSDRSILRDRFK</sequence>
<keyword evidence="2" id="KW-1185">Reference proteome</keyword>
<dbReference type="EMBL" id="LVVM01002647">
    <property type="protein sequence ID" value="OJA16336.1"/>
    <property type="molecule type" value="Genomic_DNA"/>
</dbReference>
<comment type="caution">
    <text evidence="1">The sequence shown here is derived from an EMBL/GenBank/DDBJ whole genome shotgun (WGS) entry which is preliminary data.</text>
</comment>
<dbReference type="OrthoDB" id="3224744at2759"/>
<reference evidence="1 2" key="1">
    <citation type="submission" date="2016-03" db="EMBL/GenBank/DDBJ databases">
        <title>Comparative genomics of the ectomycorrhizal sister species Rhizopogon vinicolor and Rhizopogon vesiculosus (Basidiomycota: Boletales) reveals a divergence of the mating type B locus.</title>
        <authorList>
            <person name="Mujic A.B."/>
            <person name="Kuo A."/>
            <person name="Tritt A."/>
            <person name="Lipzen A."/>
            <person name="Chen C."/>
            <person name="Johnson J."/>
            <person name="Sharma A."/>
            <person name="Barry K."/>
            <person name="Grigoriev I.V."/>
            <person name="Spatafora J.W."/>
        </authorList>
    </citation>
    <scope>NUCLEOTIDE SEQUENCE [LARGE SCALE GENOMIC DNA]</scope>
    <source>
        <strain evidence="1 2">AM-OR11-056</strain>
    </source>
</reference>